<evidence type="ECO:0000313" key="15">
    <source>
        <dbReference type="EMBL" id="TDG47251.1"/>
    </source>
</evidence>
<gene>
    <name evidence="15" type="ORF">AWZ03_006382</name>
</gene>
<evidence type="ECO:0000256" key="10">
    <source>
        <dbReference type="ARBA" id="ARBA00051823"/>
    </source>
</evidence>
<sequence>MVIVRLMKEIDIEEATRFLRDHFYGQEPLMQTPGAEPVAYDDPKRREYRLSLIRQGTSLAALDGERIVGVAFAGILRPNDLEQNWLDVNEQKPQQLIEHVHYFLSDVERRARIFEQYNVADSLYLSILAVDAAVRRQGLGRRLVSALMELGRAKGLPLLFTTCTSLYSTRVMAALSMDCVLSAPYADYKDDQGIAVIQPPAPHTAVTVMAIKL</sequence>
<comment type="catalytic activity">
    <reaction evidence="10">
        <text>serotonin + (9Z)-octadecenoyl-CoA = N-(9Z-octadecenoyl)-serotonin + CoA + H(+)</text>
        <dbReference type="Rhea" id="RHEA:51392"/>
        <dbReference type="ChEBI" id="CHEBI:15378"/>
        <dbReference type="ChEBI" id="CHEBI:57287"/>
        <dbReference type="ChEBI" id="CHEBI:57387"/>
        <dbReference type="ChEBI" id="CHEBI:134064"/>
        <dbReference type="ChEBI" id="CHEBI:350546"/>
    </reaction>
    <physiologicalReaction direction="left-to-right" evidence="10">
        <dbReference type="Rhea" id="RHEA:51393"/>
    </physiologicalReaction>
</comment>
<dbReference type="AlphaFoldDB" id="A0A484BHL6"/>
<comment type="catalytic activity">
    <reaction evidence="12">
        <text>dopamine + hexadecanoyl-CoA = N-hexadecanoyl-dopamine + CoA + H(+)</text>
        <dbReference type="Rhea" id="RHEA:51376"/>
        <dbReference type="ChEBI" id="CHEBI:15378"/>
        <dbReference type="ChEBI" id="CHEBI:57287"/>
        <dbReference type="ChEBI" id="CHEBI:57379"/>
        <dbReference type="ChEBI" id="CHEBI:59905"/>
        <dbReference type="ChEBI" id="CHEBI:134058"/>
    </reaction>
    <physiologicalReaction direction="left-to-right" evidence="12">
        <dbReference type="Rhea" id="RHEA:51377"/>
    </physiologicalReaction>
</comment>
<comment type="pathway">
    <text evidence="3">Aromatic compound metabolism; melatonin biosynthesis; melatonin from serotonin: step 1/2.</text>
</comment>
<comment type="catalytic activity">
    <reaction evidence="6">
        <text>dopamine + (9Z)-octadecenoyl-CoA = N-(9Z-octadecanoyl)-dopamine + CoA + H(+)</text>
        <dbReference type="Rhea" id="RHEA:51380"/>
        <dbReference type="ChEBI" id="CHEBI:15378"/>
        <dbReference type="ChEBI" id="CHEBI:31883"/>
        <dbReference type="ChEBI" id="CHEBI:57287"/>
        <dbReference type="ChEBI" id="CHEBI:57387"/>
        <dbReference type="ChEBI" id="CHEBI:59905"/>
    </reaction>
    <physiologicalReaction direction="left-to-right" evidence="6">
        <dbReference type="Rhea" id="RHEA:51381"/>
    </physiologicalReaction>
</comment>
<protein>
    <recommendedName>
        <fullName evidence="5">aralkylamine N-acetyltransferase</fullName>
        <ecNumber evidence="5">2.3.1.87</ecNumber>
    </recommendedName>
</protein>
<evidence type="ECO:0000256" key="8">
    <source>
        <dbReference type="ARBA" id="ARBA00051284"/>
    </source>
</evidence>
<dbReference type="CDD" id="cd04301">
    <property type="entry name" value="NAT_SF"/>
    <property type="match status" value="1"/>
</dbReference>
<evidence type="ECO:0000256" key="4">
    <source>
        <dbReference type="ARBA" id="ARBA00038182"/>
    </source>
</evidence>
<dbReference type="Pfam" id="PF00583">
    <property type="entry name" value="Acetyltransf_1"/>
    <property type="match status" value="1"/>
</dbReference>
<dbReference type="EC" id="2.3.1.87" evidence="5"/>
<evidence type="ECO:0000256" key="13">
    <source>
        <dbReference type="ARBA" id="ARBA00052491"/>
    </source>
</evidence>
<keyword evidence="16" id="KW-1185">Reference proteome</keyword>
<dbReference type="GO" id="GO:0004059">
    <property type="term" value="F:aralkylamine N-acetyltransferase activity"/>
    <property type="evidence" value="ECO:0007669"/>
    <property type="project" value="UniProtKB-EC"/>
</dbReference>
<reference evidence="15 16" key="1">
    <citation type="journal article" date="2019" name="J. Hered.">
        <title>An Improved Genome Assembly for Drosophila navojoa, the Basal Species in the mojavensis Cluster.</title>
        <authorList>
            <person name="Vanderlinde T."/>
            <person name="Dupim E.G."/>
            <person name="Nazario-Yepiz N.O."/>
            <person name="Carvalho A.B."/>
        </authorList>
    </citation>
    <scope>NUCLEOTIDE SEQUENCE [LARGE SCALE GENOMIC DNA]</scope>
    <source>
        <strain evidence="15">Navoj_Jal97</strain>
        <tissue evidence="15">Whole organism</tissue>
    </source>
</reference>
<keyword evidence="2" id="KW-0012">Acyltransferase</keyword>
<comment type="catalytic activity">
    <reaction evidence="8">
        <text>serotonin + (5Z,8Z,11Z,14Z)-eicosatetraenoyl-CoA = N-[(5Z,8Z,11Z,14Z)-eicosatetraenoyl]-serotonin + CoA + H(+)</text>
        <dbReference type="Rhea" id="RHEA:51396"/>
        <dbReference type="ChEBI" id="CHEBI:15378"/>
        <dbReference type="ChEBI" id="CHEBI:57287"/>
        <dbReference type="ChEBI" id="CHEBI:57368"/>
        <dbReference type="ChEBI" id="CHEBI:132255"/>
        <dbReference type="ChEBI" id="CHEBI:350546"/>
    </reaction>
    <physiologicalReaction direction="left-to-right" evidence="8">
        <dbReference type="Rhea" id="RHEA:51397"/>
    </physiologicalReaction>
</comment>
<dbReference type="InterPro" id="IPR000182">
    <property type="entry name" value="GNAT_dom"/>
</dbReference>
<comment type="similarity">
    <text evidence="4">Belongs to the acetyltransferase family. AANAT subfamily.</text>
</comment>
<comment type="catalytic activity">
    <reaction evidence="11">
        <text>serotonin + hexadecanoyl-CoA = N-hexadecanoyl-serotonin + CoA + H(+)</text>
        <dbReference type="Rhea" id="RHEA:51384"/>
        <dbReference type="ChEBI" id="CHEBI:15378"/>
        <dbReference type="ChEBI" id="CHEBI:57287"/>
        <dbReference type="ChEBI" id="CHEBI:57379"/>
        <dbReference type="ChEBI" id="CHEBI:134059"/>
        <dbReference type="ChEBI" id="CHEBI:350546"/>
    </reaction>
    <physiologicalReaction direction="left-to-right" evidence="11">
        <dbReference type="Rhea" id="RHEA:51385"/>
    </physiologicalReaction>
</comment>
<evidence type="ECO:0000256" key="1">
    <source>
        <dbReference type="ARBA" id="ARBA00022679"/>
    </source>
</evidence>
<dbReference type="PANTHER" id="PTHR20905:SF1">
    <property type="entry name" value="AT07410P-RELATED"/>
    <property type="match status" value="1"/>
</dbReference>
<organism evidence="15 16">
    <name type="scientific">Drosophila navojoa</name>
    <name type="common">Fruit fly</name>
    <dbReference type="NCBI Taxonomy" id="7232"/>
    <lineage>
        <taxon>Eukaryota</taxon>
        <taxon>Metazoa</taxon>
        <taxon>Ecdysozoa</taxon>
        <taxon>Arthropoda</taxon>
        <taxon>Hexapoda</taxon>
        <taxon>Insecta</taxon>
        <taxon>Pterygota</taxon>
        <taxon>Neoptera</taxon>
        <taxon>Endopterygota</taxon>
        <taxon>Diptera</taxon>
        <taxon>Brachycera</taxon>
        <taxon>Muscomorpha</taxon>
        <taxon>Ephydroidea</taxon>
        <taxon>Drosophilidae</taxon>
        <taxon>Drosophila</taxon>
    </lineage>
</organism>
<evidence type="ECO:0000259" key="14">
    <source>
        <dbReference type="PROSITE" id="PS51186"/>
    </source>
</evidence>
<accession>A0A484BHL6</accession>
<evidence type="ECO:0000256" key="2">
    <source>
        <dbReference type="ARBA" id="ARBA00023315"/>
    </source>
</evidence>
<evidence type="ECO:0000313" key="16">
    <source>
        <dbReference type="Proteomes" id="UP000295192"/>
    </source>
</evidence>
<dbReference type="Gene3D" id="3.40.630.30">
    <property type="match status" value="1"/>
</dbReference>
<dbReference type="EMBL" id="LSRL02000047">
    <property type="protein sequence ID" value="TDG47251.1"/>
    <property type="molecule type" value="Genomic_DNA"/>
</dbReference>
<dbReference type="InterPro" id="IPR016181">
    <property type="entry name" value="Acyl_CoA_acyltransferase"/>
</dbReference>
<dbReference type="SUPFAM" id="SSF55729">
    <property type="entry name" value="Acyl-CoA N-acyltransferases (Nat)"/>
    <property type="match status" value="1"/>
</dbReference>
<evidence type="ECO:0000256" key="5">
    <source>
        <dbReference type="ARBA" id="ARBA00039114"/>
    </source>
</evidence>
<comment type="caution">
    <text evidence="15">The sequence shown here is derived from an EMBL/GenBank/DDBJ whole genome shotgun (WGS) entry which is preliminary data.</text>
</comment>
<name>A0A484BHL6_DRONA</name>
<evidence type="ECO:0000256" key="9">
    <source>
        <dbReference type="ARBA" id="ARBA00051711"/>
    </source>
</evidence>
<comment type="catalytic activity">
    <reaction evidence="13">
        <text>serotonin + acetyl-CoA = N-acetylserotonin + CoA + H(+)</text>
        <dbReference type="Rhea" id="RHEA:25217"/>
        <dbReference type="ChEBI" id="CHEBI:15378"/>
        <dbReference type="ChEBI" id="CHEBI:17697"/>
        <dbReference type="ChEBI" id="CHEBI:57287"/>
        <dbReference type="ChEBI" id="CHEBI:57288"/>
        <dbReference type="ChEBI" id="CHEBI:350546"/>
        <dbReference type="EC" id="2.3.1.87"/>
    </reaction>
    <physiologicalReaction direction="left-to-right" evidence="13">
        <dbReference type="Rhea" id="RHEA:25218"/>
    </physiologicalReaction>
</comment>
<dbReference type="OrthoDB" id="41532at2759"/>
<dbReference type="STRING" id="7232.A0A484BHL6"/>
<dbReference type="Proteomes" id="UP000295192">
    <property type="component" value="Unassembled WGS sequence"/>
</dbReference>
<evidence type="ECO:0000256" key="3">
    <source>
        <dbReference type="ARBA" id="ARBA00037926"/>
    </source>
</evidence>
<proteinExistence type="inferred from homology"/>
<comment type="catalytic activity">
    <reaction evidence="9">
        <text>dopamine + acetyl-CoA = N-acetyldopamine + CoA + H(+)</text>
        <dbReference type="Rhea" id="RHEA:51388"/>
        <dbReference type="ChEBI" id="CHEBI:15378"/>
        <dbReference type="ChEBI" id="CHEBI:57287"/>
        <dbReference type="ChEBI" id="CHEBI:57288"/>
        <dbReference type="ChEBI" id="CHEBI:59905"/>
        <dbReference type="ChEBI" id="CHEBI:125678"/>
    </reaction>
    <physiologicalReaction direction="left-to-right" evidence="9">
        <dbReference type="Rhea" id="RHEA:51389"/>
    </physiologicalReaction>
</comment>
<evidence type="ECO:0000256" key="11">
    <source>
        <dbReference type="ARBA" id="ARBA00052178"/>
    </source>
</evidence>
<dbReference type="FunFam" id="3.40.630.30:FF:000046">
    <property type="entry name" value="Dopamine N-acetyltransferase"/>
    <property type="match status" value="1"/>
</dbReference>
<keyword evidence="1" id="KW-0808">Transferase</keyword>
<dbReference type="PANTHER" id="PTHR20905">
    <property type="entry name" value="N-ACETYLTRANSFERASE-RELATED"/>
    <property type="match status" value="1"/>
</dbReference>
<comment type="catalytic activity">
    <reaction evidence="7">
        <text>serotonin + octadecanoyl-CoA = N-octadecanoyl-serotonin + CoA + H(+)</text>
        <dbReference type="Rhea" id="RHEA:51400"/>
        <dbReference type="ChEBI" id="CHEBI:15378"/>
        <dbReference type="ChEBI" id="CHEBI:57287"/>
        <dbReference type="ChEBI" id="CHEBI:57394"/>
        <dbReference type="ChEBI" id="CHEBI:134065"/>
        <dbReference type="ChEBI" id="CHEBI:350546"/>
    </reaction>
    <physiologicalReaction direction="left-to-right" evidence="7">
        <dbReference type="Rhea" id="RHEA:51401"/>
    </physiologicalReaction>
</comment>
<evidence type="ECO:0000256" key="7">
    <source>
        <dbReference type="ARBA" id="ARBA00050849"/>
    </source>
</evidence>
<evidence type="ECO:0000256" key="12">
    <source>
        <dbReference type="ARBA" id="ARBA00052335"/>
    </source>
</evidence>
<evidence type="ECO:0000256" key="6">
    <source>
        <dbReference type="ARBA" id="ARBA00050189"/>
    </source>
</evidence>
<feature type="domain" description="N-acetyltransferase" evidence="14">
    <location>
        <begin position="2"/>
        <end position="213"/>
    </location>
</feature>
<dbReference type="OMA" id="DLEQNWL"/>
<dbReference type="PROSITE" id="PS51186">
    <property type="entry name" value="GNAT"/>
    <property type="match status" value="1"/>
</dbReference>